<dbReference type="PANTHER" id="PTHR19818:SF139">
    <property type="entry name" value="PAIR-RULE PROTEIN ODD-PAIRED"/>
    <property type="match status" value="1"/>
</dbReference>
<dbReference type="AlphaFoldDB" id="A0A0L6UB73"/>
<evidence type="ECO:0000256" key="2">
    <source>
        <dbReference type="ARBA" id="ARBA00022723"/>
    </source>
</evidence>
<evidence type="ECO:0000313" key="10">
    <source>
        <dbReference type="EMBL" id="KNZ45804.1"/>
    </source>
</evidence>
<evidence type="ECO:0000256" key="4">
    <source>
        <dbReference type="ARBA" id="ARBA00022771"/>
    </source>
</evidence>
<keyword evidence="2" id="KW-0479">Metal-binding</keyword>
<dbReference type="PROSITE" id="PS00028">
    <property type="entry name" value="ZINC_FINGER_C2H2_1"/>
    <property type="match status" value="2"/>
</dbReference>
<dbReference type="Pfam" id="PF00096">
    <property type="entry name" value="zf-C2H2"/>
    <property type="match status" value="2"/>
</dbReference>
<dbReference type="EMBL" id="LAVV01013271">
    <property type="protein sequence ID" value="KNZ45804.1"/>
    <property type="molecule type" value="Genomic_DNA"/>
</dbReference>
<dbReference type="Gene3D" id="3.30.160.60">
    <property type="entry name" value="Classic Zinc Finger"/>
    <property type="match status" value="2"/>
</dbReference>
<dbReference type="InterPro" id="IPR036236">
    <property type="entry name" value="Znf_C2H2_sf"/>
</dbReference>
<dbReference type="GO" id="GO:0008270">
    <property type="term" value="F:zinc ion binding"/>
    <property type="evidence" value="ECO:0007669"/>
    <property type="project" value="UniProtKB-KW"/>
</dbReference>
<comment type="subcellular location">
    <subcellularLocation>
        <location evidence="1">Nucleus</location>
    </subcellularLocation>
</comment>
<dbReference type="STRING" id="27349.A0A0L6UB73"/>
<dbReference type="GO" id="GO:0000978">
    <property type="term" value="F:RNA polymerase II cis-regulatory region sequence-specific DNA binding"/>
    <property type="evidence" value="ECO:0007669"/>
    <property type="project" value="TreeGrafter"/>
</dbReference>
<dbReference type="GO" id="GO:0005634">
    <property type="term" value="C:nucleus"/>
    <property type="evidence" value="ECO:0007669"/>
    <property type="project" value="UniProtKB-SubCell"/>
</dbReference>
<dbReference type="PANTHER" id="PTHR19818">
    <property type="entry name" value="ZINC FINGER PROTEIN ZIC AND GLI"/>
    <property type="match status" value="1"/>
</dbReference>
<dbReference type="PROSITE" id="PS50157">
    <property type="entry name" value="ZINC_FINGER_C2H2_2"/>
    <property type="match status" value="2"/>
</dbReference>
<evidence type="ECO:0000256" key="6">
    <source>
        <dbReference type="ARBA" id="ARBA00023242"/>
    </source>
</evidence>
<gene>
    <name evidence="10" type="ORF">VP01_779g6</name>
</gene>
<accession>A0A0L6UB73</accession>
<evidence type="ECO:0000256" key="1">
    <source>
        <dbReference type="ARBA" id="ARBA00004123"/>
    </source>
</evidence>
<feature type="region of interest" description="Disordered" evidence="8">
    <location>
        <begin position="135"/>
        <end position="154"/>
    </location>
</feature>
<evidence type="ECO:0000313" key="11">
    <source>
        <dbReference type="Proteomes" id="UP000037035"/>
    </source>
</evidence>
<dbReference type="GO" id="GO:0000981">
    <property type="term" value="F:DNA-binding transcription factor activity, RNA polymerase II-specific"/>
    <property type="evidence" value="ECO:0007669"/>
    <property type="project" value="TreeGrafter"/>
</dbReference>
<dbReference type="VEuPathDB" id="FungiDB:VP01_779g6"/>
<dbReference type="OrthoDB" id="8117402at2759"/>
<keyword evidence="4 7" id="KW-0863">Zinc-finger</keyword>
<feature type="domain" description="C2H2-type" evidence="9">
    <location>
        <begin position="291"/>
        <end position="318"/>
    </location>
</feature>
<keyword evidence="6" id="KW-0539">Nucleus</keyword>
<proteinExistence type="predicted"/>
<feature type="domain" description="C2H2-type" evidence="9">
    <location>
        <begin position="319"/>
        <end position="344"/>
    </location>
</feature>
<dbReference type="InterPro" id="IPR050329">
    <property type="entry name" value="GLI_C2H2-zinc-finger"/>
</dbReference>
<dbReference type="GO" id="GO:0045944">
    <property type="term" value="P:positive regulation of transcription by RNA polymerase II"/>
    <property type="evidence" value="ECO:0007669"/>
    <property type="project" value="UniProtKB-ARBA"/>
</dbReference>
<dbReference type="InterPro" id="IPR013087">
    <property type="entry name" value="Znf_C2H2_type"/>
</dbReference>
<dbReference type="SMART" id="SM00355">
    <property type="entry name" value="ZnF_C2H2"/>
    <property type="match status" value="2"/>
</dbReference>
<dbReference type="SUPFAM" id="SSF57667">
    <property type="entry name" value="beta-beta-alpha zinc fingers"/>
    <property type="match status" value="1"/>
</dbReference>
<organism evidence="10 11">
    <name type="scientific">Puccinia sorghi</name>
    <dbReference type="NCBI Taxonomy" id="27349"/>
    <lineage>
        <taxon>Eukaryota</taxon>
        <taxon>Fungi</taxon>
        <taxon>Dikarya</taxon>
        <taxon>Basidiomycota</taxon>
        <taxon>Pucciniomycotina</taxon>
        <taxon>Pucciniomycetes</taxon>
        <taxon>Pucciniales</taxon>
        <taxon>Pucciniaceae</taxon>
        <taxon>Puccinia</taxon>
    </lineage>
</organism>
<comment type="caution">
    <text evidence="10">The sequence shown here is derived from an EMBL/GenBank/DDBJ whole genome shotgun (WGS) entry which is preliminary data.</text>
</comment>
<keyword evidence="3" id="KW-0677">Repeat</keyword>
<name>A0A0L6UB73_9BASI</name>
<evidence type="ECO:0000259" key="9">
    <source>
        <dbReference type="PROSITE" id="PS50157"/>
    </source>
</evidence>
<sequence>MFDQWQPPLDYMKSSFTNHSPYYPGAPELGTENYSVKDFLYGNPMMLSSFLFPLMKPQEVDSIPSRANQDQVATGPAFTSDVASHQPFNPSFHPIEPAESLPYSPVSSPDGSCSDLFGAPKPHFVYSSSSSADNSEAISDVGSSAPVPSTHPRILPDNYSKAAEMCFSNHNTPMVISDREVPTNPSFPGFCGLSQSRVLPYPSDVFPPTGTSEVPNPSVPLMPKVFPNDPNGLLDRNHDGFSRTWTINDLDNVTCDAGECKVIQPSIPHSRHDQQRVGHARQVPTPKIKRFPCPECGQRFARAFNLQTHIATHAGMRPFSCPADGCSKAFSRRHDLGRHVGAVHREWLALRNLSVQEAVKPLRWKNDASKSLNYNARRNQAKREKKM</sequence>
<dbReference type="Proteomes" id="UP000037035">
    <property type="component" value="Unassembled WGS sequence"/>
</dbReference>
<evidence type="ECO:0000256" key="8">
    <source>
        <dbReference type="SAM" id="MobiDB-lite"/>
    </source>
</evidence>
<keyword evidence="11" id="KW-1185">Reference proteome</keyword>
<keyword evidence="5" id="KW-0862">Zinc</keyword>
<dbReference type="FunFam" id="3.30.160.60:FF:000145">
    <property type="entry name" value="Zinc finger protein 574"/>
    <property type="match status" value="1"/>
</dbReference>
<reference evidence="10 11" key="1">
    <citation type="submission" date="2015-08" db="EMBL/GenBank/DDBJ databases">
        <title>Next Generation Sequencing and Analysis of the Genome of Puccinia sorghi L Schw, the Causal Agent of Maize Common Rust.</title>
        <authorList>
            <person name="Rochi L."/>
            <person name="Burguener G."/>
            <person name="Darino M."/>
            <person name="Turjanski A."/>
            <person name="Kreff E."/>
            <person name="Dieguez M.J."/>
            <person name="Sacco F."/>
        </authorList>
    </citation>
    <scope>NUCLEOTIDE SEQUENCE [LARGE SCALE GENOMIC DNA]</scope>
    <source>
        <strain evidence="10 11">RO10H11247</strain>
    </source>
</reference>
<evidence type="ECO:0000256" key="7">
    <source>
        <dbReference type="PROSITE-ProRule" id="PRU00042"/>
    </source>
</evidence>
<evidence type="ECO:0000256" key="5">
    <source>
        <dbReference type="ARBA" id="ARBA00022833"/>
    </source>
</evidence>
<evidence type="ECO:0000256" key="3">
    <source>
        <dbReference type="ARBA" id="ARBA00022737"/>
    </source>
</evidence>
<protein>
    <recommendedName>
        <fullName evidence="9">C2H2-type domain-containing protein</fullName>
    </recommendedName>
</protein>